<keyword evidence="3" id="KW-1185">Reference proteome</keyword>
<organism evidence="2 3">
    <name type="scientific">Aphis craccivora</name>
    <name type="common">Cowpea aphid</name>
    <dbReference type="NCBI Taxonomy" id="307492"/>
    <lineage>
        <taxon>Eukaryota</taxon>
        <taxon>Metazoa</taxon>
        <taxon>Ecdysozoa</taxon>
        <taxon>Arthropoda</taxon>
        <taxon>Hexapoda</taxon>
        <taxon>Insecta</taxon>
        <taxon>Pterygota</taxon>
        <taxon>Neoptera</taxon>
        <taxon>Paraneoptera</taxon>
        <taxon>Hemiptera</taxon>
        <taxon>Sternorrhyncha</taxon>
        <taxon>Aphidomorpha</taxon>
        <taxon>Aphidoidea</taxon>
        <taxon>Aphididae</taxon>
        <taxon>Aphidini</taxon>
        <taxon>Aphis</taxon>
        <taxon>Aphis</taxon>
    </lineage>
</organism>
<keyword evidence="1" id="KW-0472">Membrane</keyword>
<feature type="non-terminal residue" evidence="2">
    <location>
        <position position="1"/>
    </location>
</feature>
<sequence length="118" mass="13582">TNKVIAAAAENVNVIKAPCARAIDCGEFLSFVVSLFFLLSRSHLRFFFYYYYYLFESEQYSASSASVSICYNTNTYTHTYALYYWSGSGCAFVFVILLLLLCRYIHYPAREFPFVSLA</sequence>
<protein>
    <submittedName>
        <fullName evidence="2">Uncharacterized protein</fullName>
    </submittedName>
</protein>
<feature type="transmembrane region" description="Helical" evidence="1">
    <location>
        <begin position="28"/>
        <end position="52"/>
    </location>
</feature>
<accession>A0A6G0YX47</accession>
<dbReference type="AlphaFoldDB" id="A0A6G0YX47"/>
<keyword evidence="1" id="KW-0812">Transmembrane</keyword>
<evidence type="ECO:0000256" key="1">
    <source>
        <dbReference type="SAM" id="Phobius"/>
    </source>
</evidence>
<name>A0A6G0YX47_APHCR</name>
<evidence type="ECO:0000313" key="2">
    <source>
        <dbReference type="EMBL" id="KAF0762520.1"/>
    </source>
</evidence>
<evidence type="ECO:0000313" key="3">
    <source>
        <dbReference type="Proteomes" id="UP000478052"/>
    </source>
</evidence>
<reference evidence="2 3" key="1">
    <citation type="submission" date="2019-08" db="EMBL/GenBank/DDBJ databases">
        <title>Whole genome of Aphis craccivora.</title>
        <authorList>
            <person name="Voronova N.V."/>
            <person name="Shulinski R.S."/>
            <person name="Bandarenka Y.V."/>
            <person name="Zhorov D.G."/>
            <person name="Warner D."/>
        </authorList>
    </citation>
    <scope>NUCLEOTIDE SEQUENCE [LARGE SCALE GENOMIC DNA]</scope>
    <source>
        <strain evidence="2">180601</strain>
        <tissue evidence="2">Whole Body</tissue>
    </source>
</reference>
<dbReference type="EMBL" id="VUJU01002124">
    <property type="protein sequence ID" value="KAF0762520.1"/>
    <property type="molecule type" value="Genomic_DNA"/>
</dbReference>
<feature type="transmembrane region" description="Helical" evidence="1">
    <location>
        <begin position="82"/>
        <end position="102"/>
    </location>
</feature>
<gene>
    <name evidence="2" type="ORF">FWK35_00020404</name>
</gene>
<proteinExistence type="predicted"/>
<comment type="caution">
    <text evidence="2">The sequence shown here is derived from an EMBL/GenBank/DDBJ whole genome shotgun (WGS) entry which is preliminary data.</text>
</comment>
<keyword evidence="1" id="KW-1133">Transmembrane helix</keyword>
<dbReference type="Proteomes" id="UP000478052">
    <property type="component" value="Unassembled WGS sequence"/>
</dbReference>